<feature type="compositionally biased region" description="Low complexity" evidence="1">
    <location>
        <begin position="88"/>
        <end position="108"/>
    </location>
</feature>
<keyword evidence="4" id="KW-1185">Reference proteome</keyword>
<protein>
    <recommendedName>
        <fullName evidence="2">Endonuclease GajA/Old nuclease/RecF-like AAA domain-containing protein</fullName>
    </recommendedName>
</protein>
<dbReference type="Pfam" id="PF13175">
    <property type="entry name" value="AAA_15"/>
    <property type="match status" value="1"/>
</dbReference>
<dbReference type="InterPro" id="IPR027417">
    <property type="entry name" value="P-loop_NTPase"/>
</dbReference>
<feature type="region of interest" description="Disordered" evidence="1">
    <location>
        <begin position="77"/>
        <end position="108"/>
    </location>
</feature>
<gene>
    <name evidence="3" type="ORF">Stube_67410</name>
</gene>
<dbReference type="GeneID" id="96287790"/>
<dbReference type="EMBL" id="BLIR01000003">
    <property type="protein sequence ID" value="GFE42068.1"/>
    <property type="molecule type" value="Genomic_DNA"/>
</dbReference>
<proteinExistence type="predicted"/>
<reference evidence="3 4" key="1">
    <citation type="submission" date="2019-12" db="EMBL/GenBank/DDBJ databases">
        <title>Whole genome shotgun sequence of Streptomyces tubercidicus NBRC 13090.</title>
        <authorList>
            <person name="Ichikawa N."/>
            <person name="Kimura A."/>
            <person name="Kitahashi Y."/>
            <person name="Komaki H."/>
            <person name="Tamura T."/>
        </authorList>
    </citation>
    <scope>NUCLEOTIDE SEQUENCE [LARGE SCALE GENOMIC DNA]</scope>
    <source>
        <strain evidence="3 4">NBRC 13090</strain>
    </source>
</reference>
<dbReference type="InterPro" id="IPR041685">
    <property type="entry name" value="AAA_GajA/Old/RecF-like"/>
</dbReference>
<evidence type="ECO:0000313" key="4">
    <source>
        <dbReference type="Proteomes" id="UP000431826"/>
    </source>
</evidence>
<dbReference type="SUPFAM" id="SSF52540">
    <property type="entry name" value="P-loop containing nucleoside triphosphate hydrolases"/>
    <property type="match status" value="1"/>
</dbReference>
<feature type="compositionally biased region" description="Basic residues" evidence="1">
    <location>
        <begin position="78"/>
        <end position="87"/>
    </location>
</feature>
<evidence type="ECO:0000313" key="3">
    <source>
        <dbReference type="EMBL" id="GFE42068.1"/>
    </source>
</evidence>
<dbReference type="RefSeq" id="WP_159749232.1">
    <property type="nucleotide sequence ID" value="NZ_BLIR01000003.1"/>
</dbReference>
<evidence type="ECO:0000259" key="2">
    <source>
        <dbReference type="Pfam" id="PF13175"/>
    </source>
</evidence>
<organism evidence="3 4">
    <name type="scientific">Streptomyces tubercidicus</name>
    <dbReference type="NCBI Taxonomy" id="47759"/>
    <lineage>
        <taxon>Bacteria</taxon>
        <taxon>Bacillati</taxon>
        <taxon>Actinomycetota</taxon>
        <taxon>Actinomycetes</taxon>
        <taxon>Kitasatosporales</taxon>
        <taxon>Streptomycetaceae</taxon>
        <taxon>Streptomyces</taxon>
    </lineage>
</organism>
<dbReference type="AlphaFoldDB" id="A0A640V0Q6"/>
<dbReference type="Gene3D" id="3.40.50.300">
    <property type="entry name" value="P-loop containing nucleotide triphosphate hydrolases"/>
    <property type="match status" value="1"/>
</dbReference>
<dbReference type="OrthoDB" id="3237462at2"/>
<accession>A0A640V0Q6</accession>
<evidence type="ECO:0000256" key="1">
    <source>
        <dbReference type="SAM" id="MobiDB-lite"/>
    </source>
</evidence>
<feature type="domain" description="Endonuclease GajA/Old nuclease/RecF-like AAA" evidence="2">
    <location>
        <begin position="9"/>
        <end position="66"/>
    </location>
</feature>
<dbReference type="Proteomes" id="UP000431826">
    <property type="component" value="Unassembled WGS sequence"/>
</dbReference>
<sequence length="108" mass="12267">MRPRLAKAVIRNFRLLRRTDLSFADKVTLCVGRNNTGKTSLAKLFAFFVARKKTTMNIEDFSADCYEEFSPLIASSSRARRSRRVTRFRQSPSPFTSPTTRTAASTDP</sequence>
<name>A0A640V0Q6_9ACTN</name>
<comment type="caution">
    <text evidence="3">The sequence shown here is derived from an EMBL/GenBank/DDBJ whole genome shotgun (WGS) entry which is preliminary data.</text>
</comment>